<organism evidence="1">
    <name type="scientific">Anguilla anguilla</name>
    <name type="common">European freshwater eel</name>
    <name type="synonym">Muraena anguilla</name>
    <dbReference type="NCBI Taxonomy" id="7936"/>
    <lineage>
        <taxon>Eukaryota</taxon>
        <taxon>Metazoa</taxon>
        <taxon>Chordata</taxon>
        <taxon>Craniata</taxon>
        <taxon>Vertebrata</taxon>
        <taxon>Euteleostomi</taxon>
        <taxon>Actinopterygii</taxon>
        <taxon>Neopterygii</taxon>
        <taxon>Teleostei</taxon>
        <taxon>Anguilliformes</taxon>
        <taxon>Anguillidae</taxon>
        <taxon>Anguilla</taxon>
    </lineage>
</organism>
<evidence type="ECO:0000313" key="1">
    <source>
        <dbReference type="EMBL" id="JAH59829.1"/>
    </source>
</evidence>
<accession>A0A0E9U1S0</accession>
<reference evidence="1" key="1">
    <citation type="submission" date="2014-11" db="EMBL/GenBank/DDBJ databases">
        <authorList>
            <person name="Amaro Gonzalez C."/>
        </authorList>
    </citation>
    <scope>NUCLEOTIDE SEQUENCE</scope>
</reference>
<protein>
    <submittedName>
        <fullName evidence="1">Uncharacterized protein</fullName>
    </submittedName>
</protein>
<reference evidence="1" key="2">
    <citation type="journal article" date="2015" name="Fish Shellfish Immunol.">
        <title>Early steps in the European eel (Anguilla anguilla)-Vibrio vulnificus interaction in the gills: Role of the RtxA13 toxin.</title>
        <authorList>
            <person name="Callol A."/>
            <person name="Pajuelo D."/>
            <person name="Ebbesson L."/>
            <person name="Teles M."/>
            <person name="MacKenzie S."/>
            <person name="Amaro C."/>
        </authorList>
    </citation>
    <scope>NUCLEOTIDE SEQUENCE</scope>
</reference>
<dbReference type="EMBL" id="GBXM01048748">
    <property type="protein sequence ID" value="JAH59829.1"/>
    <property type="molecule type" value="Transcribed_RNA"/>
</dbReference>
<sequence>MRYNLQPTCKHVKHFWHRDCTEDSD</sequence>
<name>A0A0E9U1S0_ANGAN</name>
<proteinExistence type="predicted"/>
<dbReference type="AlphaFoldDB" id="A0A0E9U1S0"/>